<dbReference type="GO" id="GO:0009507">
    <property type="term" value="C:chloroplast"/>
    <property type="evidence" value="ECO:0007669"/>
    <property type="project" value="UniProtKB-SubCell"/>
</dbReference>
<dbReference type="Pfam" id="PF01764">
    <property type="entry name" value="Lipase_3"/>
    <property type="match status" value="1"/>
</dbReference>
<evidence type="ECO:0000256" key="5">
    <source>
        <dbReference type="ARBA" id="ARBA00022801"/>
    </source>
</evidence>
<reference evidence="10 11" key="1">
    <citation type="submission" date="2021-07" db="EMBL/GenBank/DDBJ databases">
        <title>The Aristolochia fimbriata genome: insights into angiosperm evolution, floral development and chemical biosynthesis.</title>
        <authorList>
            <person name="Jiao Y."/>
        </authorList>
    </citation>
    <scope>NUCLEOTIDE SEQUENCE [LARGE SCALE GENOMIC DNA]</scope>
    <source>
        <strain evidence="10">IBCAS-2021</strain>
        <tissue evidence="10">Leaf</tissue>
    </source>
</reference>
<dbReference type="InterPro" id="IPR029058">
    <property type="entry name" value="AB_hydrolase_fold"/>
</dbReference>
<keyword evidence="4" id="KW-0934">Plastid</keyword>
<comment type="similarity">
    <text evidence="2">Belongs to the AB hydrolase superfamily. Lipase family.</text>
</comment>
<dbReference type="PANTHER" id="PTHR31403">
    <property type="entry name" value="PHOSPHOLIPASE A1-IBETA2, CHLOROPLASTIC"/>
    <property type="match status" value="1"/>
</dbReference>
<dbReference type="GO" id="GO:0008970">
    <property type="term" value="F:phospholipase A1 activity"/>
    <property type="evidence" value="ECO:0007669"/>
    <property type="project" value="UniProtKB-ARBA"/>
</dbReference>
<dbReference type="EMBL" id="JAINDJ010000003">
    <property type="protein sequence ID" value="KAG9451700.1"/>
    <property type="molecule type" value="Genomic_DNA"/>
</dbReference>
<keyword evidence="7" id="KW-0442">Lipid degradation</keyword>
<evidence type="ECO:0000256" key="3">
    <source>
        <dbReference type="ARBA" id="ARBA00022528"/>
    </source>
</evidence>
<dbReference type="AlphaFoldDB" id="A0AAV7ES52"/>
<proteinExistence type="inferred from homology"/>
<evidence type="ECO:0000256" key="6">
    <source>
        <dbReference type="ARBA" id="ARBA00022946"/>
    </source>
</evidence>
<comment type="caution">
    <text evidence="10">The sequence shown here is derived from an EMBL/GenBank/DDBJ whole genome shotgun (WGS) entry which is preliminary data.</text>
</comment>
<evidence type="ECO:0000256" key="4">
    <source>
        <dbReference type="ARBA" id="ARBA00022640"/>
    </source>
</evidence>
<name>A0AAV7ES52_ARIFI</name>
<accession>A0AAV7ES52</accession>
<sequence>MVSDNRKNVVEKAAATMGLSESWREIMGGNDWMGMLDPMDSVLREEVIRYGEMAQACYDAFDNNPYSKYCGSCKYDRCNFFKCLDVGDSEYDVTRYLYATINLDLPDFFRKPLRANPAGSSNTNWMGYVAVSSDEAAKRMGRRDVTVAWRGTSTRLEWVSNLTDFLVPVSSEGIPCPDPHVKVESGFVNLYTDRHMVEENTQLCKYSARGRILTEVMALVDRYKDEEMSITFTGHSLGGALALLSAYDVAEMGLNVTADGRRIPICVFSFSAPRVGNRRFKERVEGLGVKVLRVVNVHDTVPKVPGILMNKDVPEVFRKFGKWLPYWSYCHVGVELALDHKTSPYLKDDTLDLSCFHNLEALLHLLDGYHGKGKKFSLSSGRDPALVNKRSDFLKDEWHVPPHWWQDENKGLVRDEDGHWIQPERPMLDDHLPDIHDQYQDHL</sequence>
<evidence type="ECO:0000256" key="7">
    <source>
        <dbReference type="ARBA" id="ARBA00022963"/>
    </source>
</evidence>
<dbReference type="InterPro" id="IPR002921">
    <property type="entry name" value="Fungal_lipase-type"/>
</dbReference>
<evidence type="ECO:0000256" key="1">
    <source>
        <dbReference type="ARBA" id="ARBA00004229"/>
    </source>
</evidence>
<keyword evidence="3" id="KW-0150">Chloroplast</keyword>
<evidence type="ECO:0000259" key="9">
    <source>
        <dbReference type="Pfam" id="PF01764"/>
    </source>
</evidence>
<dbReference type="SUPFAM" id="SSF53474">
    <property type="entry name" value="alpha/beta-Hydrolases"/>
    <property type="match status" value="1"/>
</dbReference>
<gene>
    <name evidence="10" type="ORF">H6P81_004604</name>
</gene>
<dbReference type="Proteomes" id="UP000825729">
    <property type="component" value="Unassembled WGS sequence"/>
</dbReference>
<evidence type="ECO:0000313" key="10">
    <source>
        <dbReference type="EMBL" id="KAG9451700.1"/>
    </source>
</evidence>
<evidence type="ECO:0000256" key="8">
    <source>
        <dbReference type="ARBA" id="ARBA00023098"/>
    </source>
</evidence>
<evidence type="ECO:0000256" key="2">
    <source>
        <dbReference type="ARBA" id="ARBA00010701"/>
    </source>
</evidence>
<keyword evidence="11" id="KW-1185">Reference proteome</keyword>
<dbReference type="GO" id="GO:0016042">
    <property type="term" value="P:lipid catabolic process"/>
    <property type="evidence" value="ECO:0007669"/>
    <property type="project" value="UniProtKB-KW"/>
</dbReference>
<dbReference type="PANTHER" id="PTHR31403:SF51">
    <property type="entry name" value="PHOSPHOLIPASE A1-IGAMMA2, CHLOROPLASTIC"/>
    <property type="match status" value="1"/>
</dbReference>
<dbReference type="Gene3D" id="3.40.50.1820">
    <property type="entry name" value="alpha/beta hydrolase"/>
    <property type="match status" value="1"/>
</dbReference>
<dbReference type="CDD" id="cd00519">
    <property type="entry name" value="Lipase_3"/>
    <property type="match status" value="1"/>
</dbReference>
<feature type="domain" description="Fungal lipase-type" evidence="9">
    <location>
        <begin position="147"/>
        <end position="307"/>
    </location>
</feature>
<keyword evidence="8" id="KW-0443">Lipid metabolism</keyword>
<comment type="subcellular location">
    <subcellularLocation>
        <location evidence="1">Plastid</location>
        <location evidence="1">Chloroplast</location>
    </subcellularLocation>
</comment>
<dbReference type="FunFam" id="3.40.50.1820:FF:000065">
    <property type="entry name" value="Phospholipase A1-II 3"/>
    <property type="match status" value="1"/>
</dbReference>
<keyword evidence="5" id="KW-0378">Hydrolase</keyword>
<keyword evidence="6" id="KW-0809">Transit peptide</keyword>
<evidence type="ECO:0000313" key="11">
    <source>
        <dbReference type="Proteomes" id="UP000825729"/>
    </source>
</evidence>
<protein>
    <recommendedName>
        <fullName evidence="9">Fungal lipase-type domain-containing protein</fullName>
    </recommendedName>
</protein>
<organism evidence="10 11">
    <name type="scientific">Aristolochia fimbriata</name>
    <name type="common">White veined hardy Dutchman's pipe vine</name>
    <dbReference type="NCBI Taxonomy" id="158543"/>
    <lineage>
        <taxon>Eukaryota</taxon>
        <taxon>Viridiplantae</taxon>
        <taxon>Streptophyta</taxon>
        <taxon>Embryophyta</taxon>
        <taxon>Tracheophyta</taxon>
        <taxon>Spermatophyta</taxon>
        <taxon>Magnoliopsida</taxon>
        <taxon>Magnoliidae</taxon>
        <taxon>Piperales</taxon>
        <taxon>Aristolochiaceae</taxon>
        <taxon>Aristolochia</taxon>
    </lineage>
</organism>